<dbReference type="HAMAP" id="MF_01445">
    <property type="entry name" value="TsaD"/>
    <property type="match status" value="1"/>
</dbReference>
<feature type="binding site" evidence="8">
    <location>
        <position position="282"/>
    </location>
    <ligand>
        <name>substrate</name>
    </ligand>
</feature>
<dbReference type="AlphaFoldDB" id="A0A2N2EA70"/>
<evidence type="ECO:0000259" key="9">
    <source>
        <dbReference type="Pfam" id="PF00814"/>
    </source>
</evidence>
<feature type="binding site" evidence="8">
    <location>
        <position position="185"/>
    </location>
    <ligand>
        <name>substrate</name>
    </ligand>
</feature>
<feature type="domain" description="Gcp-like" evidence="9">
    <location>
        <begin position="27"/>
        <end position="324"/>
    </location>
</feature>
<evidence type="ECO:0000313" key="10">
    <source>
        <dbReference type="EMBL" id="PKM91611.1"/>
    </source>
</evidence>
<dbReference type="InterPro" id="IPR000905">
    <property type="entry name" value="Gcp-like_dom"/>
</dbReference>
<comment type="similarity">
    <text evidence="8">Belongs to the KAE1 / TsaD family.</text>
</comment>
<dbReference type="PROSITE" id="PS01016">
    <property type="entry name" value="GLYCOPROTEASE"/>
    <property type="match status" value="1"/>
</dbReference>
<feature type="binding site" evidence="8">
    <location>
        <position position="115"/>
    </location>
    <ligand>
        <name>Fe cation</name>
        <dbReference type="ChEBI" id="CHEBI:24875"/>
    </ligand>
</feature>
<dbReference type="GO" id="GO:0005737">
    <property type="term" value="C:cytoplasm"/>
    <property type="evidence" value="ECO:0007669"/>
    <property type="project" value="UniProtKB-SubCell"/>
</dbReference>
<feature type="binding site" evidence="8">
    <location>
        <position position="172"/>
    </location>
    <ligand>
        <name>substrate</name>
    </ligand>
</feature>
<dbReference type="GO" id="GO:0002949">
    <property type="term" value="P:tRNA threonylcarbamoyladenosine modification"/>
    <property type="evidence" value="ECO:0007669"/>
    <property type="project" value="UniProtKB-UniRule"/>
</dbReference>
<comment type="catalytic activity">
    <reaction evidence="7 8">
        <text>L-threonylcarbamoyladenylate + adenosine(37) in tRNA = N(6)-L-threonylcarbamoyladenosine(37) in tRNA + AMP + H(+)</text>
        <dbReference type="Rhea" id="RHEA:37059"/>
        <dbReference type="Rhea" id="RHEA-COMP:10162"/>
        <dbReference type="Rhea" id="RHEA-COMP:10163"/>
        <dbReference type="ChEBI" id="CHEBI:15378"/>
        <dbReference type="ChEBI" id="CHEBI:73682"/>
        <dbReference type="ChEBI" id="CHEBI:74411"/>
        <dbReference type="ChEBI" id="CHEBI:74418"/>
        <dbReference type="ChEBI" id="CHEBI:456215"/>
        <dbReference type="EC" id="2.3.1.234"/>
    </reaction>
</comment>
<evidence type="ECO:0000256" key="3">
    <source>
        <dbReference type="ARBA" id="ARBA00022694"/>
    </source>
</evidence>
<gene>
    <name evidence="8 10" type="primary">tsaD</name>
    <name evidence="10" type="ORF">CVU82_00135</name>
</gene>
<evidence type="ECO:0000256" key="4">
    <source>
        <dbReference type="ARBA" id="ARBA00022723"/>
    </source>
</evidence>
<sequence>MYILGIESSCDESAAAIIKFNKNGDFQLLSNIVSSQIDIHKKYGGVVPELAAREHVINILPVIDQSLEEAKIDPKKISAIAVTSGPGLITSLISASETAKSLACVWNVPIIPINHIEGHVYSAFIENQKNIKFPALILTVSGGHNILALMENHLKYKIIGQTLDDAAGEAFDKAAKMMNLGYPGGPIVSKMAQKYIEKNKNLKETNLPRPMIYSPNFNFSFSGLKTALLYQLKKDKQWKKNIPLYCYSFQKAVIDVLITKTIKATKKYKIKTIMLVGGVSANNELKREFSEKIGKERLNNIEWKNIKFVFPSLKYSGDNATMIALAGVYHFLKNKKNLKNYKKIKVDSSLTFK</sequence>
<feature type="binding site" evidence="8">
    <location>
        <position position="318"/>
    </location>
    <ligand>
        <name>Fe cation</name>
        <dbReference type="ChEBI" id="CHEBI:24875"/>
    </ligand>
</feature>
<dbReference type="InterPro" id="IPR022450">
    <property type="entry name" value="TsaD"/>
</dbReference>
<dbReference type="SUPFAM" id="SSF53067">
    <property type="entry name" value="Actin-like ATPase domain"/>
    <property type="match status" value="2"/>
</dbReference>
<dbReference type="Gene3D" id="3.30.420.40">
    <property type="match status" value="2"/>
</dbReference>
<dbReference type="InterPro" id="IPR017860">
    <property type="entry name" value="Peptidase_M22_CS"/>
</dbReference>
<dbReference type="InterPro" id="IPR043129">
    <property type="entry name" value="ATPase_NBD"/>
</dbReference>
<evidence type="ECO:0000313" key="11">
    <source>
        <dbReference type="Proteomes" id="UP000233517"/>
    </source>
</evidence>
<comment type="function">
    <text evidence="8">Required for the formation of a threonylcarbamoyl group on adenosine at position 37 (t(6)A37) in tRNAs that read codons beginning with adenine. Is involved in the transfer of the threonylcarbamoyl moiety of threonylcarbamoyl-AMP (TC-AMP) to the N6 group of A37, together with TsaE and TsaB. TsaD likely plays a direct catalytic role in this reaction.</text>
</comment>
<dbReference type="PRINTS" id="PR00789">
    <property type="entry name" value="OSIALOPTASE"/>
</dbReference>
<comment type="caution">
    <text evidence="8">Lacks conserved residue(s) required for the propagation of feature annotation.</text>
</comment>
<dbReference type="FunFam" id="3.30.420.40:FF:000040">
    <property type="entry name" value="tRNA N6-adenosine threonylcarbamoyltransferase"/>
    <property type="match status" value="1"/>
</dbReference>
<dbReference type="NCBIfam" id="TIGR00329">
    <property type="entry name" value="gcp_kae1"/>
    <property type="match status" value="1"/>
</dbReference>
<name>A0A2N2EA70_9BACT</name>
<dbReference type="EC" id="2.3.1.234" evidence="8"/>
<comment type="subcellular location">
    <subcellularLocation>
        <location evidence="8">Cytoplasm</location>
    </subcellularLocation>
</comment>
<keyword evidence="2 8" id="KW-0808">Transferase</keyword>
<reference evidence="10 11" key="1">
    <citation type="journal article" date="2017" name="ISME J.">
        <title>Potential for microbial H2 and metal transformations associated with novel bacteria and archaea in deep terrestrial subsurface sediments.</title>
        <authorList>
            <person name="Hernsdorf A.W."/>
            <person name="Amano Y."/>
            <person name="Miyakawa K."/>
            <person name="Ise K."/>
            <person name="Suzuki Y."/>
            <person name="Anantharaman K."/>
            <person name="Probst A."/>
            <person name="Burstein D."/>
            <person name="Thomas B.C."/>
            <person name="Banfield J.F."/>
        </authorList>
    </citation>
    <scope>NUCLEOTIDE SEQUENCE [LARGE SCALE GENOMIC DNA]</scope>
    <source>
        <strain evidence="10">HGW-Falkowbacteria-1</strain>
    </source>
</reference>
<feature type="binding site" evidence="8">
    <location>
        <begin position="139"/>
        <end position="143"/>
    </location>
    <ligand>
        <name>substrate</name>
    </ligand>
</feature>
<dbReference type="EMBL" id="PHAI01000001">
    <property type="protein sequence ID" value="PKM91611.1"/>
    <property type="molecule type" value="Genomic_DNA"/>
</dbReference>
<evidence type="ECO:0000256" key="5">
    <source>
        <dbReference type="ARBA" id="ARBA00023004"/>
    </source>
</evidence>
<keyword evidence="6 8" id="KW-0012">Acyltransferase</keyword>
<accession>A0A2N2EA70</accession>
<dbReference type="PANTHER" id="PTHR11735">
    <property type="entry name" value="TRNA N6-ADENOSINE THREONYLCARBAMOYLTRANSFERASE"/>
    <property type="match status" value="1"/>
</dbReference>
<evidence type="ECO:0000256" key="8">
    <source>
        <dbReference type="HAMAP-Rule" id="MF_01445"/>
    </source>
</evidence>
<dbReference type="CDD" id="cd24133">
    <property type="entry name" value="ASKHA_NBD_TsaD_bac"/>
    <property type="match status" value="1"/>
</dbReference>
<dbReference type="InterPro" id="IPR017861">
    <property type="entry name" value="KAE1/TsaD"/>
</dbReference>
<evidence type="ECO:0000256" key="6">
    <source>
        <dbReference type="ARBA" id="ARBA00023315"/>
    </source>
</evidence>
<keyword evidence="5 8" id="KW-0408">Iron</keyword>
<evidence type="ECO:0000256" key="7">
    <source>
        <dbReference type="ARBA" id="ARBA00048117"/>
    </source>
</evidence>
<evidence type="ECO:0000256" key="1">
    <source>
        <dbReference type="ARBA" id="ARBA00022490"/>
    </source>
</evidence>
<organism evidence="10 11">
    <name type="scientific">Candidatus Falkowbacteria bacterium HGW-Falkowbacteria-1</name>
    <dbReference type="NCBI Taxonomy" id="2013768"/>
    <lineage>
        <taxon>Bacteria</taxon>
        <taxon>Candidatus Falkowiibacteriota</taxon>
    </lineage>
</organism>
<comment type="caution">
    <text evidence="10">The sequence shown here is derived from an EMBL/GenBank/DDBJ whole genome shotgun (WGS) entry which is preliminary data.</text>
</comment>
<dbReference type="PANTHER" id="PTHR11735:SF6">
    <property type="entry name" value="TRNA N6-ADENOSINE THREONYLCARBAMOYLTRANSFERASE, MITOCHONDRIAL"/>
    <property type="match status" value="1"/>
</dbReference>
<dbReference type="GO" id="GO:0061711">
    <property type="term" value="F:tRNA N(6)-L-threonylcarbamoyladenine synthase activity"/>
    <property type="evidence" value="ECO:0007669"/>
    <property type="project" value="UniProtKB-EC"/>
</dbReference>
<dbReference type="Proteomes" id="UP000233517">
    <property type="component" value="Unassembled WGS sequence"/>
</dbReference>
<dbReference type="NCBIfam" id="TIGR03723">
    <property type="entry name" value="T6A_TsaD_YgjD"/>
    <property type="match status" value="1"/>
</dbReference>
<feature type="binding site" evidence="8">
    <location>
        <position position="119"/>
    </location>
    <ligand>
        <name>Fe cation</name>
        <dbReference type="ChEBI" id="CHEBI:24875"/>
    </ligand>
</feature>
<dbReference type="Pfam" id="PF00814">
    <property type="entry name" value="TsaD"/>
    <property type="match status" value="1"/>
</dbReference>
<proteinExistence type="inferred from homology"/>
<keyword evidence="4 8" id="KW-0479">Metal-binding</keyword>
<evidence type="ECO:0000256" key="2">
    <source>
        <dbReference type="ARBA" id="ARBA00022679"/>
    </source>
</evidence>
<keyword evidence="1 8" id="KW-0963">Cytoplasm</keyword>
<keyword evidence="3 8" id="KW-0819">tRNA processing</keyword>
<dbReference type="GO" id="GO:0005506">
    <property type="term" value="F:iron ion binding"/>
    <property type="evidence" value="ECO:0007669"/>
    <property type="project" value="UniProtKB-UniRule"/>
</dbReference>
<comment type="cofactor">
    <cofactor evidence="8">
        <name>Fe(2+)</name>
        <dbReference type="ChEBI" id="CHEBI:29033"/>
    </cofactor>
    <text evidence="8">Binds 1 Fe(2+) ion per subunit.</text>
</comment>
<protein>
    <recommendedName>
        <fullName evidence="8">tRNA N6-adenosine threonylcarbamoyltransferase</fullName>
        <ecNumber evidence="8">2.3.1.234</ecNumber>
    </recommendedName>
    <alternativeName>
        <fullName evidence="8">N6-L-threonylcarbamoyladenine synthase</fullName>
        <shortName evidence="8">t(6)A synthase</shortName>
    </alternativeName>
    <alternativeName>
        <fullName evidence="8">t(6)A37 threonylcarbamoyladenosine biosynthesis protein TsaD</fullName>
    </alternativeName>
    <alternativeName>
        <fullName evidence="8">tRNA threonylcarbamoyladenosine biosynthesis protein TsaD</fullName>
    </alternativeName>
</protein>